<dbReference type="AlphaFoldDB" id="A0A023FD18"/>
<evidence type="ECO:0000313" key="2">
    <source>
        <dbReference type="EMBL" id="JAC19751.1"/>
    </source>
</evidence>
<name>A0A023FD18_AMBCJ</name>
<feature type="chain" id="PRO_5001520747" evidence="1">
    <location>
        <begin position="23"/>
        <end position="210"/>
    </location>
</feature>
<feature type="signal peptide" evidence="1">
    <location>
        <begin position="1"/>
        <end position="22"/>
    </location>
</feature>
<protein>
    <submittedName>
        <fullName evidence="2">Putative secreted protein</fullName>
    </submittedName>
</protein>
<sequence>MGFKAPLTTFALLVISCGIVHCFTEWCDSEHDQRLEQITQAALAAVPAAHSSAVEEGTPHRNSLGFETYRVTGLNHLRRHGPLRSYCGNGTQVVNFDLLSDEPIVCSFQWTAGGNGSLDLAAHATRVKTQLKFVRGPPGENDGAATRVLDEHEDPVTISLRVGRVTLHIADPDGDKTKATAGFLRHLALAAIEDSWEQLFVPRIAQASRT</sequence>
<reference evidence="2" key="1">
    <citation type="submission" date="2014-03" db="EMBL/GenBank/DDBJ databases">
        <title>The sialotranscriptome of Amblyomma triste, Amblyomma parvum and Amblyomma cajennense ticks, uncovered by 454-based RNA-seq.</title>
        <authorList>
            <person name="Garcia G.R."/>
            <person name="Gardinassi L.G."/>
            <person name="Ribeiro J.M."/>
            <person name="Anatriello E."/>
            <person name="Ferreira B.R."/>
            <person name="Moreira H.N."/>
            <person name="Mafra C."/>
            <person name="Olegario M.M."/>
            <person name="Szabo P.J."/>
            <person name="Miranda-Santos I.K."/>
            <person name="Maruyama S.R."/>
        </authorList>
    </citation>
    <scope>NUCLEOTIDE SEQUENCE</scope>
    <source>
        <strain evidence="2">Uberlandia</strain>
        <tissue evidence="2">Salivary glands</tissue>
    </source>
</reference>
<keyword evidence="1" id="KW-0732">Signal</keyword>
<evidence type="ECO:0000256" key="1">
    <source>
        <dbReference type="SAM" id="SignalP"/>
    </source>
</evidence>
<proteinExistence type="evidence at transcript level"/>
<dbReference type="EMBL" id="GBBK01004731">
    <property type="protein sequence ID" value="JAC19751.1"/>
    <property type="molecule type" value="mRNA"/>
</dbReference>
<accession>A0A023FD18</accession>
<dbReference type="PROSITE" id="PS51257">
    <property type="entry name" value="PROKAR_LIPOPROTEIN"/>
    <property type="match status" value="1"/>
</dbReference>
<organism evidence="2">
    <name type="scientific">Amblyomma cajennense</name>
    <name type="common">Cayenne tick</name>
    <name type="synonym">Acarus cajennensis</name>
    <dbReference type="NCBI Taxonomy" id="34607"/>
    <lineage>
        <taxon>Eukaryota</taxon>
        <taxon>Metazoa</taxon>
        <taxon>Ecdysozoa</taxon>
        <taxon>Arthropoda</taxon>
        <taxon>Chelicerata</taxon>
        <taxon>Arachnida</taxon>
        <taxon>Acari</taxon>
        <taxon>Parasitiformes</taxon>
        <taxon>Ixodida</taxon>
        <taxon>Ixodoidea</taxon>
        <taxon>Ixodidae</taxon>
        <taxon>Amblyomminae</taxon>
        <taxon>Amblyomma</taxon>
    </lineage>
</organism>